<comment type="caution">
    <text evidence="1">The sequence shown here is derived from an EMBL/GenBank/DDBJ whole genome shotgun (WGS) entry which is preliminary data.</text>
</comment>
<evidence type="ECO:0000313" key="2">
    <source>
        <dbReference type="Proteomes" id="UP000480485"/>
    </source>
</evidence>
<dbReference type="Proteomes" id="UP000480485">
    <property type="component" value="Unassembled WGS sequence"/>
</dbReference>
<proteinExistence type="predicted"/>
<sequence length="161" mass="18437">MLQPLAYAGTTAFGMTLGETTLKEFKKEYPSAVDEGISEWSGGSIFSVPAQALDFDGVKRSYVIFTKDEKVTAIIIELNNKLFDRIHGMLSKKYKVSKKNIPFVGNKFVRYKNGDDTIELDAPHMSFDMTLYYAEKNFMDQYKEKKQIMDEKKELSESDKL</sequence>
<dbReference type="RefSeq" id="WP_198651357.1">
    <property type="nucleotide sequence ID" value="NZ_JZOD01000045.1"/>
</dbReference>
<accession>A0A6L7CDB6</accession>
<evidence type="ECO:0000313" key="1">
    <source>
        <dbReference type="EMBL" id="MWT83638.1"/>
    </source>
</evidence>
<reference evidence="1 2" key="1">
    <citation type="submission" date="2019-12" db="EMBL/GenBank/DDBJ databases">
        <title>Enteriobacteria Tanzani isolates_8377-8380.</title>
        <authorList>
            <person name="Subbiah M."/>
            <person name="Call D."/>
        </authorList>
    </citation>
    <scope>NUCLEOTIDE SEQUENCE [LARGE SCALE GENOMIC DNA]</scope>
    <source>
        <strain evidence="1 2">8378wC7</strain>
    </source>
</reference>
<organism evidence="1 2">
    <name type="scientific">Escherichia coli</name>
    <dbReference type="NCBI Taxonomy" id="562"/>
    <lineage>
        <taxon>Bacteria</taxon>
        <taxon>Pseudomonadati</taxon>
        <taxon>Pseudomonadota</taxon>
        <taxon>Gammaproteobacteria</taxon>
        <taxon>Enterobacterales</taxon>
        <taxon>Enterobacteriaceae</taxon>
        <taxon>Escherichia</taxon>
    </lineage>
</organism>
<name>A0A6L7CDB6_ECOLX</name>
<protein>
    <submittedName>
        <fullName evidence="1">Uncharacterized protein</fullName>
    </submittedName>
</protein>
<dbReference type="EMBL" id="WTRN01000002">
    <property type="protein sequence ID" value="MWT83638.1"/>
    <property type="molecule type" value="Genomic_DNA"/>
</dbReference>
<gene>
    <name evidence="1" type="ORF">GP954_00280</name>
</gene>
<dbReference type="AlphaFoldDB" id="A0A6L7CDB6"/>